<comment type="caution">
    <text evidence="1">The sequence shown here is derived from an EMBL/GenBank/DDBJ whole genome shotgun (WGS) entry which is preliminary data.</text>
</comment>
<gene>
    <name evidence="1" type="ORF">KP79_PYT23023</name>
</gene>
<name>A0A210QHT3_MIZYE</name>
<dbReference type="OrthoDB" id="10414149at2759"/>
<dbReference type="Proteomes" id="UP000242188">
    <property type="component" value="Unassembled WGS sequence"/>
</dbReference>
<proteinExistence type="predicted"/>
<dbReference type="PANTHER" id="PTHR16155:SF19">
    <property type="entry name" value="DED DOMAIN-CONTAINING PROTEIN"/>
    <property type="match status" value="1"/>
</dbReference>
<reference evidence="1 2" key="1">
    <citation type="journal article" date="2017" name="Nat. Ecol. Evol.">
        <title>Scallop genome provides insights into evolution of bilaterian karyotype and development.</title>
        <authorList>
            <person name="Wang S."/>
            <person name="Zhang J."/>
            <person name="Jiao W."/>
            <person name="Li J."/>
            <person name="Xun X."/>
            <person name="Sun Y."/>
            <person name="Guo X."/>
            <person name="Huan P."/>
            <person name="Dong B."/>
            <person name="Zhang L."/>
            <person name="Hu X."/>
            <person name="Sun X."/>
            <person name="Wang J."/>
            <person name="Zhao C."/>
            <person name="Wang Y."/>
            <person name="Wang D."/>
            <person name="Huang X."/>
            <person name="Wang R."/>
            <person name="Lv J."/>
            <person name="Li Y."/>
            <person name="Zhang Z."/>
            <person name="Liu B."/>
            <person name="Lu W."/>
            <person name="Hui Y."/>
            <person name="Liang J."/>
            <person name="Zhou Z."/>
            <person name="Hou R."/>
            <person name="Li X."/>
            <person name="Liu Y."/>
            <person name="Li H."/>
            <person name="Ning X."/>
            <person name="Lin Y."/>
            <person name="Zhao L."/>
            <person name="Xing Q."/>
            <person name="Dou J."/>
            <person name="Li Y."/>
            <person name="Mao J."/>
            <person name="Guo H."/>
            <person name="Dou H."/>
            <person name="Li T."/>
            <person name="Mu C."/>
            <person name="Jiang W."/>
            <person name="Fu Q."/>
            <person name="Fu X."/>
            <person name="Miao Y."/>
            <person name="Liu J."/>
            <person name="Yu Q."/>
            <person name="Li R."/>
            <person name="Liao H."/>
            <person name="Li X."/>
            <person name="Kong Y."/>
            <person name="Jiang Z."/>
            <person name="Chourrout D."/>
            <person name="Li R."/>
            <person name="Bao Z."/>
        </authorList>
    </citation>
    <scope>NUCLEOTIDE SEQUENCE [LARGE SCALE GENOMIC DNA]</scope>
    <source>
        <strain evidence="1 2">PY_sf001</strain>
    </source>
</reference>
<dbReference type="PANTHER" id="PTHR16155">
    <property type="entry name" value="DED DOMAIN-CONTAINING PROTEIN"/>
    <property type="match status" value="1"/>
</dbReference>
<keyword evidence="2" id="KW-1185">Reference proteome</keyword>
<evidence type="ECO:0000313" key="2">
    <source>
        <dbReference type="Proteomes" id="UP000242188"/>
    </source>
</evidence>
<sequence length="1065" mass="121903">MLDTVSVLTVVACWPEDRATGLKFQKIISALNESIAPAPKVVVIGIPPAEHQSLIDEMISPNYHLKEKLDHVFHDLSTNLGPQQDNSLTYRLPTDDGTTVTRINDTSAASFRESMQILYLDNPSQSSSSDMSASEEEERLFFKGGTLSWQSYYTDGPEHFYVARDLLPTIVNDIKCNFIDTLNQGFVKIFHAPGAGGTTIGQNILWNLHEITPCVQIRTDSLAKPQQIAENISVLYKETHSPIVVLFDGSDKNKFEQIQQQLHHVIVVFIYLERVSETKINLDKHEYFLKGTLSKGEARRMGPKFIRCCHDNVKKKDQIQKLVDGVEKGVNHHLVEFGLVIHLQEFKGVAKYVAEYLKVDIKSKELNKNQRVLGYLSLVKFYGQGTMPCQMFGTLLGRSADYKFTYDKFPASIKEFTVPVESGFVQNSVRICHFLIAREILDQILSRVLTCNQGLNLSPLAKNHLQPFVLEFIKDLKTRQDQTGQKSKTMLDIIIQTFIYREGGADDTQLKKRQFSRLIESIPSEQPFTERLRVMETLAESFPFISSLWAHLGRAYSLLCPTQHEKTETFFQEAIKGCQAKESHTDSENDDFVPSFVYHMYGMFYLQRIKAEIAKCRKQDNSEMQFQDAVRNMFILANTACKAFSDCRKFGYAGCQESFGCIGEINVRLCICDLLKSHYHFDTIQALREKSRNANIILFVEESLSNIQHLFMKCFNTVDQSHIDKQFYRKVTNYNMLFKGMIQTNYLATLSVPDTFHTRCATIVGMKLKYGEVNRLGTINDIKDERDIKFIITMLEKNIDDIRQPGEQYSNMDVDFVFIDWIQAIRHPQQKTSYSLEDVLTNVRFWHKNICSPYSIFYLFVLLCTLSIHSRRSCDVNILKEAMAIKRAEMEMKQIGKQFSNQGKPREWLGKESGIRCIERGSTYQNYIKGKVINDEAASYTLVVLTGTIQPPNTYRQHGSLKLYVEGNTDVQVKVPFCPFKTGENLVGSKYAGFRVEFVLAFTAQLGFEAYNVKLLKKSTCKSCGAQVEIVSVERHKVCRCKEMVENEFPYNTANKPKAEEHQNK</sequence>
<dbReference type="AlphaFoldDB" id="A0A210QHT3"/>
<evidence type="ECO:0000313" key="1">
    <source>
        <dbReference type="EMBL" id="OWF48297.1"/>
    </source>
</evidence>
<protein>
    <submittedName>
        <fullName evidence="1">Sterile alpha motif domain-containing protein 9-like</fullName>
    </submittedName>
</protein>
<dbReference type="EMBL" id="NEDP02003606">
    <property type="protein sequence ID" value="OWF48297.1"/>
    <property type="molecule type" value="Genomic_DNA"/>
</dbReference>
<organism evidence="1 2">
    <name type="scientific">Mizuhopecten yessoensis</name>
    <name type="common">Japanese scallop</name>
    <name type="synonym">Patinopecten yessoensis</name>
    <dbReference type="NCBI Taxonomy" id="6573"/>
    <lineage>
        <taxon>Eukaryota</taxon>
        <taxon>Metazoa</taxon>
        <taxon>Spiralia</taxon>
        <taxon>Lophotrochozoa</taxon>
        <taxon>Mollusca</taxon>
        <taxon>Bivalvia</taxon>
        <taxon>Autobranchia</taxon>
        <taxon>Pteriomorphia</taxon>
        <taxon>Pectinida</taxon>
        <taxon>Pectinoidea</taxon>
        <taxon>Pectinidae</taxon>
        <taxon>Mizuhopecten</taxon>
    </lineage>
</organism>
<dbReference type="GO" id="GO:0005737">
    <property type="term" value="C:cytoplasm"/>
    <property type="evidence" value="ECO:0007669"/>
    <property type="project" value="TreeGrafter"/>
</dbReference>
<accession>A0A210QHT3</accession>